<proteinExistence type="predicted"/>
<dbReference type="AlphaFoldDB" id="T1H1L9"/>
<dbReference type="Pfam" id="PF14223">
    <property type="entry name" value="Retrotran_gag_2"/>
    <property type="match status" value="1"/>
</dbReference>
<dbReference type="Proteomes" id="UP000015102">
    <property type="component" value="Unassembled WGS sequence"/>
</dbReference>
<reference evidence="1" key="2">
    <citation type="submission" date="2015-06" db="UniProtKB">
        <authorList>
            <consortium name="EnsemblMetazoa"/>
        </authorList>
    </citation>
    <scope>IDENTIFICATION</scope>
</reference>
<sequence length="102" mass="11931">MKSEVNIDFLQQSFFDFKKTTEDGMVLHILNIKNITKHLNDAGEKISESMVTKISITLPLNYSHFYCSREYNPKMERTLQNLTPRLCIEPSVDEIHRRLIGD</sequence>
<dbReference type="EnsemblMetazoa" id="MESCA010082-RA">
    <property type="protein sequence ID" value="MESCA010082-PA"/>
    <property type="gene ID" value="MESCA010082"/>
</dbReference>
<dbReference type="EMBL" id="CAQQ02159270">
    <property type="status" value="NOT_ANNOTATED_CDS"/>
    <property type="molecule type" value="Genomic_DNA"/>
</dbReference>
<evidence type="ECO:0000313" key="1">
    <source>
        <dbReference type="EnsemblMetazoa" id="MESCA010082-PA"/>
    </source>
</evidence>
<dbReference type="HOGENOM" id="CLU_2280597_0_0_1"/>
<accession>T1H1L9</accession>
<protein>
    <submittedName>
        <fullName evidence="1">Uncharacterized protein</fullName>
    </submittedName>
</protein>
<dbReference type="STRING" id="36166.T1H1L9"/>
<keyword evidence="2" id="KW-1185">Reference proteome</keyword>
<organism evidence="1 2">
    <name type="scientific">Megaselia scalaris</name>
    <name type="common">Humpbacked fly</name>
    <name type="synonym">Phora scalaris</name>
    <dbReference type="NCBI Taxonomy" id="36166"/>
    <lineage>
        <taxon>Eukaryota</taxon>
        <taxon>Metazoa</taxon>
        <taxon>Ecdysozoa</taxon>
        <taxon>Arthropoda</taxon>
        <taxon>Hexapoda</taxon>
        <taxon>Insecta</taxon>
        <taxon>Pterygota</taxon>
        <taxon>Neoptera</taxon>
        <taxon>Endopterygota</taxon>
        <taxon>Diptera</taxon>
        <taxon>Brachycera</taxon>
        <taxon>Muscomorpha</taxon>
        <taxon>Platypezoidea</taxon>
        <taxon>Phoridae</taxon>
        <taxon>Megaseliini</taxon>
        <taxon>Megaselia</taxon>
    </lineage>
</organism>
<reference evidence="2" key="1">
    <citation type="submission" date="2013-02" db="EMBL/GenBank/DDBJ databases">
        <authorList>
            <person name="Hughes D."/>
        </authorList>
    </citation>
    <scope>NUCLEOTIDE SEQUENCE</scope>
    <source>
        <strain>Durham</strain>
        <strain evidence="2">NC isolate 2 -- Noor lab</strain>
    </source>
</reference>
<evidence type="ECO:0000313" key="2">
    <source>
        <dbReference type="Proteomes" id="UP000015102"/>
    </source>
</evidence>
<name>T1H1L9_MEGSC</name>